<organism evidence="1 2">
    <name type="scientific">Rhynchosporium agropyri</name>
    <dbReference type="NCBI Taxonomy" id="914238"/>
    <lineage>
        <taxon>Eukaryota</taxon>
        <taxon>Fungi</taxon>
        <taxon>Dikarya</taxon>
        <taxon>Ascomycota</taxon>
        <taxon>Pezizomycotina</taxon>
        <taxon>Leotiomycetes</taxon>
        <taxon>Helotiales</taxon>
        <taxon>Ploettnerulaceae</taxon>
        <taxon>Rhynchosporium</taxon>
    </lineage>
</organism>
<dbReference type="OrthoDB" id="3527090at2759"/>
<dbReference type="AlphaFoldDB" id="A0A1E1K2L1"/>
<protein>
    <submittedName>
        <fullName evidence="1">Uncharacterized protein</fullName>
    </submittedName>
</protein>
<gene>
    <name evidence="1" type="ORF">RAG0_02760</name>
</gene>
<proteinExistence type="predicted"/>
<dbReference type="Proteomes" id="UP000178912">
    <property type="component" value="Unassembled WGS sequence"/>
</dbReference>
<keyword evidence="2" id="KW-1185">Reference proteome</keyword>
<dbReference type="EMBL" id="FJUX01000012">
    <property type="protein sequence ID" value="CZS92355.1"/>
    <property type="molecule type" value="Genomic_DNA"/>
</dbReference>
<accession>A0A1E1K2L1</accession>
<evidence type="ECO:0000313" key="1">
    <source>
        <dbReference type="EMBL" id="CZS92355.1"/>
    </source>
</evidence>
<reference evidence="2" key="1">
    <citation type="submission" date="2016-03" db="EMBL/GenBank/DDBJ databases">
        <authorList>
            <person name="Guldener U."/>
        </authorList>
    </citation>
    <scope>NUCLEOTIDE SEQUENCE [LARGE SCALE GENOMIC DNA]</scope>
    <source>
        <strain evidence="2">04CH-RAC-A.6.1</strain>
    </source>
</reference>
<evidence type="ECO:0000313" key="2">
    <source>
        <dbReference type="Proteomes" id="UP000178912"/>
    </source>
</evidence>
<name>A0A1E1K2L1_9HELO</name>
<sequence length="104" mass="11735">MNAAGGFGKGEGTTAETRHFLKTCSRAKTEYWRQIINSAKSDKDLYKPMSWHKKAPNIKAPPLVINGRVIEDTREKAKGLHAEVLNRFNSDDDLIHDPLENWTG</sequence>